<dbReference type="PANTHER" id="PTHR24392:SF49">
    <property type="entry name" value="PROTEIN HUNCHBACK"/>
    <property type="match status" value="1"/>
</dbReference>
<dbReference type="FunFam" id="3.30.160.60:FF:002883">
    <property type="entry name" value="Hunchback-like protein"/>
    <property type="match status" value="1"/>
</dbReference>
<dbReference type="Pfam" id="PF00096">
    <property type="entry name" value="zf-C2H2"/>
    <property type="match status" value="1"/>
</dbReference>
<comment type="similarity">
    <text evidence="2">Belongs to the hunchback C2H2-type zinc-finger protein family.</text>
</comment>
<dbReference type="EMBL" id="CAJGYM010000043">
    <property type="protein sequence ID" value="CAD6194283.1"/>
    <property type="molecule type" value="Genomic_DNA"/>
</dbReference>
<keyword evidence="6 10" id="KW-0863">Zinc-finger</keyword>
<evidence type="ECO:0000256" key="8">
    <source>
        <dbReference type="ARBA" id="ARBA00023125"/>
    </source>
</evidence>
<proteinExistence type="inferred from homology"/>
<feature type="domain" description="C2H2-type" evidence="12">
    <location>
        <begin position="407"/>
        <end position="435"/>
    </location>
</feature>
<gene>
    <name evidence="13" type="ORF">CAUJ_LOCUS10202</name>
</gene>
<keyword evidence="4" id="KW-0479">Metal-binding</keyword>
<evidence type="ECO:0000256" key="3">
    <source>
        <dbReference type="ARBA" id="ARBA00022473"/>
    </source>
</evidence>
<evidence type="ECO:0000256" key="11">
    <source>
        <dbReference type="SAM" id="MobiDB-lite"/>
    </source>
</evidence>
<keyword evidence="14" id="KW-1185">Reference proteome</keyword>
<evidence type="ECO:0000256" key="9">
    <source>
        <dbReference type="ARBA" id="ARBA00023242"/>
    </source>
</evidence>
<dbReference type="PROSITE" id="PS00028">
    <property type="entry name" value="ZINC_FINGER_C2H2_1"/>
    <property type="match status" value="3"/>
</dbReference>
<evidence type="ECO:0000313" key="13">
    <source>
        <dbReference type="EMBL" id="CAD6194283.1"/>
    </source>
</evidence>
<feature type="region of interest" description="Disordered" evidence="11">
    <location>
        <begin position="572"/>
        <end position="592"/>
    </location>
</feature>
<dbReference type="Proteomes" id="UP000835052">
    <property type="component" value="Unassembled WGS sequence"/>
</dbReference>
<feature type="compositionally biased region" description="Polar residues" evidence="11">
    <location>
        <begin position="582"/>
        <end position="592"/>
    </location>
</feature>
<dbReference type="SUPFAM" id="SSF57667">
    <property type="entry name" value="beta-beta-alpha zinc fingers"/>
    <property type="match status" value="3"/>
</dbReference>
<evidence type="ECO:0000256" key="10">
    <source>
        <dbReference type="PROSITE-ProRule" id="PRU00042"/>
    </source>
</evidence>
<evidence type="ECO:0000256" key="6">
    <source>
        <dbReference type="ARBA" id="ARBA00022771"/>
    </source>
</evidence>
<dbReference type="FunFam" id="3.30.160.60:FF:002920">
    <property type="entry name" value="Hunchback-like protein"/>
    <property type="match status" value="1"/>
</dbReference>
<keyword evidence="3" id="KW-0217">Developmental protein</keyword>
<feature type="domain" description="C2H2-type" evidence="12">
    <location>
        <begin position="656"/>
        <end position="683"/>
    </location>
</feature>
<feature type="compositionally biased region" description="Polar residues" evidence="11">
    <location>
        <begin position="219"/>
        <end position="233"/>
    </location>
</feature>
<dbReference type="Gene3D" id="3.30.160.60">
    <property type="entry name" value="Classic Zinc Finger"/>
    <property type="match status" value="3"/>
</dbReference>
<evidence type="ECO:0000256" key="1">
    <source>
        <dbReference type="ARBA" id="ARBA00004123"/>
    </source>
</evidence>
<dbReference type="GO" id="GO:0000122">
    <property type="term" value="P:negative regulation of transcription by RNA polymerase II"/>
    <property type="evidence" value="ECO:0007669"/>
    <property type="project" value="UniProtKB-ARBA"/>
</dbReference>
<dbReference type="InterPro" id="IPR013087">
    <property type="entry name" value="Znf_C2H2_type"/>
</dbReference>
<protein>
    <recommendedName>
        <fullName evidence="12">C2H2-type domain-containing protein</fullName>
    </recommendedName>
</protein>
<dbReference type="PROSITE" id="PS50157">
    <property type="entry name" value="ZINC_FINGER_C2H2_2"/>
    <property type="match status" value="4"/>
</dbReference>
<keyword evidence="7" id="KW-0862">Zinc</keyword>
<feature type="region of interest" description="Disordered" evidence="11">
    <location>
        <begin position="877"/>
        <end position="968"/>
    </location>
</feature>
<feature type="region of interest" description="Disordered" evidence="11">
    <location>
        <begin position="154"/>
        <end position="261"/>
    </location>
</feature>
<dbReference type="OrthoDB" id="10015593at2759"/>
<feature type="compositionally biased region" description="Polar residues" evidence="11">
    <location>
        <begin position="154"/>
        <end position="171"/>
    </location>
</feature>
<keyword evidence="5" id="KW-0677">Repeat</keyword>
<dbReference type="GO" id="GO:0008270">
    <property type="term" value="F:zinc ion binding"/>
    <property type="evidence" value="ECO:0007669"/>
    <property type="project" value="UniProtKB-KW"/>
</dbReference>
<dbReference type="PANTHER" id="PTHR24392">
    <property type="entry name" value="ZINC FINGER PROTEIN"/>
    <property type="match status" value="1"/>
</dbReference>
<dbReference type="GO" id="GO:0040034">
    <property type="term" value="P:regulation of development, heterochronic"/>
    <property type="evidence" value="ECO:0007669"/>
    <property type="project" value="UniProtKB-ARBA"/>
</dbReference>
<feature type="compositionally biased region" description="Low complexity" evidence="11">
    <location>
        <begin position="955"/>
        <end position="968"/>
    </location>
</feature>
<reference evidence="13" key="1">
    <citation type="submission" date="2020-10" db="EMBL/GenBank/DDBJ databases">
        <authorList>
            <person name="Kikuchi T."/>
        </authorList>
    </citation>
    <scope>NUCLEOTIDE SEQUENCE</scope>
    <source>
        <strain evidence="13">NKZ352</strain>
    </source>
</reference>
<feature type="compositionally biased region" description="Polar residues" evidence="11">
    <location>
        <begin position="188"/>
        <end position="198"/>
    </location>
</feature>
<dbReference type="AlphaFoldDB" id="A0A8S1HCR2"/>
<dbReference type="GO" id="GO:0005634">
    <property type="term" value="C:nucleus"/>
    <property type="evidence" value="ECO:0007669"/>
    <property type="project" value="UniProtKB-SubCell"/>
</dbReference>
<evidence type="ECO:0000259" key="12">
    <source>
        <dbReference type="PROSITE" id="PS50157"/>
    </source>
</evidence>
<evidence type="ECO:0000256" key="2">
    <source>
        <dbReference type="ARBA" id="ARBA00007746"/>
    </source>
</evidence>
<feature type="compositionally biased region" description="Basic and acidic residues" evidence="11">
    <location>
        <begin position="572"/>
        <end position="581"/>
    </location>
</feature>
<accession>A0A8S1HCR2</accession>
<dbReference type="GO" id="GO:0035282">
    <property type="term" value="P:segmentation"/>
    <property type="evidence" value="ECO:0007669"/>
    <property type="project" value="UniProtKB-KW"/>
</dbReference>
<dbReference type="InterPro" id="IPR036236">
    <property type="entry name" value="Znf_C2H2_sf"/>
</dbReference>
<comment type="caution">
    <text evidence="13">The sequence shown here is derived from an EMBL/GenBank/DDBJ whole genome shotgun (WGS) entry which is preliminary data.</text>
</comment>
<evidence type="ECO:0000256" key="7">
    <source>
        <dbReference type="ARBA" id="ARBA00022833"/>
    </source>
</evidence>
<feature type="domain" description="C2H2-type" evidence="12">
    <location>
        <begin position="1027"/>
        <end position="1054"/>
    </location>
</feature>
<feature type="compositionally biased region" description="Basic and acidic residues" evidence="11">
    <location>
        <begin position="202"/>
        <end position="211"/>
    </location>
</feature>
<keyword evidence="9" id="KW-0539">Nucleus</keyword>
<evidence type="ECO:0000313" key="14">
    <source>
        <dbReference type="Proteomes" id="UP000835052"/>
    </source>
</evidence>
<dbReference type="SMART" id="SM00355">
    <property type="entry name" value="ZnF_C2H2"/>
    <property type="match status" value="9"/>
</dbReference>
<dbReference type="GO" id="GO:0000977">
    <property type="term" value="F:RNA polymerase II transcription regulatory region sequence-specific DNA binding"/>
    <property type="evidence" value="ECO:0007669"/>
    <property type="project" value="UniProtKB-ARBA"/>
</dbReference>
<feature type="compositionally biased region" description="Basic and acidic residues" evidence="11">
    <location>
        <begin position="174"/>
        <end position="187"/>
    </location>
</feature>
<evidence type="ECO:0000256" key="4">
    <source>
        <dbReference type="ARBA" id="ARBA00022723"/>
    </source>
</evidence>
<name>A0A8S1HCR2_9PELO</name>
<feature type="domain" description="C2H2-type" evidence="12">
    <location>
        <begin position="628"/>
        <end position="655"/>
    </location>
</feature>
<feature type="compositionally biased region" description="Polar residues" evidence="11">
    <location>
        <begin position="931"/>
        <end position="944"/>
    </location>
</feature>
<organism evidence="13 14">
    <name type="scientific">Caenorhabditis auriculariae</name>
    <dbReference type="NCBI Taxonomy" id="2777116"/>
    <lineage>
        <taxon>Eukaryota</taxon>
        <taxon>Metazoa</taxon>
        <taxon>Ecdysozoa</taxon>
        <taxon>Nematoda</taxon>
        <taxon>Chromadorea</taxon>
        <taxon>Rhabditida</taxon>
        <taxon>Rhabditina</taxon>
        <taxon>Rhabditomorpha</taxon>
        <taxon>Rhabditoidea</taxon>
        <taxon>Rhabditidae</taxon>
        <taxon>Peloderinae</taxon>
        <taxon>Caenorhabditis</taxon>
    </lineage>
</organism>
<keyword evidence="8" id="KW-0238">DNA-binding</keyword>
<sequence length="1080" mass="117772">MFRNEIGGDAVQRTFSSGCGCSSKEHRLRRGTCDGEQERCTMSHFEEQKGGWPPQHSLAHLPTHTPIQPHQPEGSPVAFHAMQQGAWRVPVPPNFGTLHKPLFGGDWQGAWGANNNEKLGSWDKWQSAQVSGDVARPLPKFGSASITAAMMNPMQSTAESSETPISSSANYVSPKEEESNEREHHTNSYDVSASQSPSEVDDDRRGERTSEEPIDVECTASNDDNSEESTPTSAKPEKEKEADDVMDTTGNESNNGIGGLPQRDVDAATRLLLNFSQNSFTSALDAARTISPLVKEESSPEKKFLGFSQSNSSAFSNIEPTSSESPLKTPTVIETVPRLPAESGNTPNLSAVLSTPSGAFTRPPGLGPVIVPPPTNGQAAPLVCPICGFACPSKFHYNSHMNTHGDHQCTMCDYTSRTEGRLKKHMRESHTVEEQLKAGLEIEPSQAATTSTPTSSATAIITSIPLGTPQPVPQTQTVSSDTSNLSTTMASLVDAANFAATMANAQSDMPHILTNALSLDLEGTPNLLNSLQSGGLAPSALDQIRAITENPSLLSENGLSLASALGAVSDVIHGDSTKSPDKASNSEPRRNSNGKVKILKCKQCGHQSLSKDEQWAHARTHIPNEKQLNCTHCNFVTEYKHHLEYHYRNHIGSKPFQCKKCAYTCVNKSMLNSHMKSHTNHYQFRCMDCTYATKYCHSLKLHLKKYNHRRVPEGIEGGDTSPTQLRPEIPSFPAFGSLKMEPPTPSTSIAHSLALGPIVTSQSLSYASQVLLRQHQMEGGLNPLLGLNALPPTPPKCPMCDVQCATQEEQIRHNMSHFINQNMPMVSLYSGLSQIPSVIASVASMVERHSVKSEETIDASMDDNFDGDVDEQDIEPDIEHEQEADEGQEAGRSADDEMEHSSICADSPVSSSKGSLESEEQQKRKAFKLEQISQRLQGKSPSSVDSEEKDDSHGESSISPSEPLSNSSQMLPLVQMPSVADTLVVPPQPMISTSEGHPTINSILQQAAACMAFNVFQAKRDQESFRFQCVHCRIAFYDQALYHIHMGYHGYEHPFKCNRCGFIAADPLNFNLHLFQSAHD</sequence>
<comment type="subcellular location">
    <subcellularLocation>
        <location evidence="1">Nucleus</location>
    </subcellularLocation>
</comment>
<dbReference type="FunFam" id="3.30.160.60:FF:001301">
    <property type="entry name" value="Blast:Protein hunchback"/>
    <property type="match status" value="1"/>
</dbReference>
<evidence type="ECO:0000256" key="5">
    <source>
        <dbReference type="ARBA" id="ARBA00022737"/>
    </source>
</evidence>
<feature type="compositionally biased region" description="Acidic residues" evidence="11">
    <location>
        <begin position="877"/>
        <end position="888"/>
    </location>
</feature>